<accession>A0A2P2II58</accession>
<protein>
    <submittedName>
        <fullName evidence="1">Uncharacterized protein</fullName>
    </submittedName>
</protein>
<dbReference type="AlphaFoldDB" id="A0A2P2II58"/>
<name>A0A2P2II58_RHIMU</name>
<evidence type="ECO:0000313" key="1">
    <source>
        <dbReference type="EMBL" id="MBW80881.1"/>
    </source>
</evidence>
<organism evidence="1">
    <name type="scientific">Rhizophora mucronata</name>
    <name type="common">Asiatic mangrove</name>
    <dbReference type="NCBI Taxonomy" id="61149"/>
    <lineage>
        <taxon>Eukaryota</taxon>
        <taxon>Viridiplantae</taxon>
        <taxon>Streptophyta</taxon>
        <taxon>Embryophyta</taxon>
        <taxon>Tracheophyta</taxon>
        <taxon>Spermatophyta</taxon>
        <taxon>Magnoliopsida</taxon>
        <taxon>eudicotyledons</taxon>
        <taxon>Gunneridae</taxon>
        <taxon>Pentapetalae</taxon>
        <taxon>rosids</taxon>
        <taxon>fabids</taxon>
        <taxon>Malpighiales</taxon>
        <taxon>Rhizophoraceae</taxon>
        <taxon>Rhizophora</taxon>
    </lineage>
</organism>
<sequence>MISVTKILDTEERCPWCLYNH</sequence>
<reference evidence="1" key="1">
    <citation type="submission" date="2018-02" db="EMBL/GenBank/DDBJ databases">
        <title>Rhizophora mucronata_Transcriptome.</title>
        <authorList>
            <person name="Meera S.P."/>
            <person name="Sreeshan A."/>
            <person name="Augustine A."/>
        </authorList>
    </citation>
    <scope>NUCLEOTIDE SEQUENCE</scope>
    <source>
        <tissue evidence="1">Leaf</tissue>
    </source>
</reference>
<dbReference type="EMBL" id="GGEC01000398">
    <property type="protein sequence ID" value="MBW80881.1"/>
    <property type="molecule type" value="Transcribed_RNA"/>
</dbReference>
<proteinExistence type="predicted"/>